<dbReference type="OrthoDB" id="5415580at2"/>
<dbReference type="Pfam" id="PF03972">
    <property type="entry name" value="MmgE_PrpD_N"/>
    <property type="match status" value="1"/>
</dbReference>
<dbReference type="InterPro" id="IPR036148">
    <property type="entry name" value="MmgE/PrpD_sf"/>
</dbReference>
<dbReference type="InterPro" id="IPR005656">
    <property type="entry name" value="MmgE_PrpD"/>
</dbReference>
<dbReference type="Gene3D" id="3.30.1330.120">
    <property type="entry name" value="2-methylcitrate dehydratase PrpD"/>
    <property type="match status" value="1"/>
</dbReference>
<name>A0A327M804_9PROT</name>
<dbReference type="GO" id="GO:0016829">
    <property type="term" value="F:lyase activity"/>
    <property type="evidence" value="ECO:0007669"/>
    <property type="project" value="InterPro"/>
</dbReference>
<evidence type="ECO:0000256" key="1">
    <source>
        <dbReference type="ARBA" id="ARBA00006174"/>
    </source>
</evidence>
<reference evidence="6" key="1">
    <citation type="submission" date="2018-06" db="EMBL/GenBank/DDBJ databases">
        <authorList>
            <person name="Khan S.A."/>
        </authorList>
    </citation>
    <scope>NUCLEOTIDE SEQUENCE [LARGE SCALE GENOMIC DNA]</scope>
    <source>
        <strain evidence="6">DB-1506</strain>
    </source>
</reference>
<dbReference type="Proteomes" id="UP000249065">
    <property type="component" value="Unassembled WGS sequence"/>
</dbReference>
<evidence type="ECO:0000313" key="6">
    <source>
        <dbReference type="Proteomes" id="UP000249065"/>
    </source>
</evidence>
<evidence type="ECO:0000256" key="2">
    <source>
        <dbReference type="SAM" id="MobiDB-lite"/>
    </source>
</evidence>
<dbReference type="SUPFAM" id="SSF103378">
    <property type="entry name" value="2-methylcitrate dehydratase PrpD"/>
    <property type="match status" value="1"/>
</dbReference>
<protein>
    <recommendedName>
        <fullName evidence="7">MmgE/PrpD family protein</fullName>
    </recommendedName>
</protein>
<dbReference type="InterPro" id="IPR045336">
    <property type="entry name" value="MmgE_PrpD_N"/>
</dbReference>
<feature type="domain" description="MmgE/PrpD C-terminal" evidence="4">
    <location>
        <begin position="294"/>
        <end position="459"/>
    </location>
</feature>
<evidence type="ECO:0000313" key="5">
    <source>
        <dbReference type="EMBL" id="RAI58607.1"/>
    </source>
</evidence>
<dbReference type="Gene3D" id="1.10.4100.10">
    <property type="entry name" value="2-methylcitrate dehydratase PrpD"/>
    <property type="match status" value="1"/>
</dbReference>
<accession>A0A327M804</accession>
<evidence type="ECO:0008006" key="7">
    <source>
        <dbReference type="Google" id="ProtNLM"/>
    </source>
</evidence>
<evidence type="ECO:0000259" key="3">
    <source>
        <dbReference type="Pfam" id="PF03972"/>
    </source>
</evidence>
<dbReference type="PANTHER" id="PTHR16943">
    <property type="entry name" value="2-METHYLCITRATE DEHYDRATASE-RELATED"/>
    <property type="match status" value="1"/>
</dbReference>
<dbReference type="Pfam" id="PF19305">
    <property type="entry name" value="MmgE_PrpD_C"/>
    <property type="match status" value="1"/>
</dbReference>
<dbReference type="PANTHER" id="PTHR16943:SF8">
    <property type="entry name" value="2-METHYLCITRATE DEHYDRATASE"/>
    <property type="match status" value="1"/>
</dbReference>
<proteinExistence type="inferred from homology"/>
<organism evidence="5 6">
    <name type="scientific">Roseicella frigidaeris</name>
    <dbReference type="NCBI Taxonomy" id="2230885"/>
    <lineage>
        <taxon>Bacteria</taxon>
        <taxon>Pseudomonadati</taxon>
        <taxon>Pseudomonadota</taxon>
        <taxon>Alphaproteobacteria</taxon>
        <taxon>Acetobacterales</taxon>
        <taxon>Roseomonadaceae</taxon>
        <taxon>Roseicella</taxon>
    </lineage>
</organism>
<dbReference type="InterPro" id="IPR042183">
    <property type="entry name" value="MmgE/PrpD_sf_1"/>
</dbReference>
<gene>
    <name evidence="5" type="ORF">DOO78_13025</name>
</gene>
<evidence type="ECO:0000259" key="4">
    <source>
        <dbReference type="Pfam" id="PF19305"/>
    </source>
</evidence>
<feature type="region of interest" description="Disordered" evidence="2">
    <location>
        <begin position="1"/>
        <end position="24"/>
    </location>
</feature>
<dbReference type="AlphaFoldDB" id="A0A327M804"/>
<comment type="caution">
    <text evidence="5">The sequence shown here is derived from an EMBL/GenBank/DDBJ whole genome shotgun (WGS) entry which is preliminary data.</text>
</comment>
<comment type="similarity">
    <text evidence="1">Belongs to the PrpD family.</text>
</comment>
<feature type="domain" description="MmgE/PrpD N-terminal" evidence="3">
    <location>
        <begin position="28"/>
        <end position="272"/>
    </location>
</feature>
<dbReference type="EMBL" id="QLIX01000008">
    <property type="protein sequence ID" value="RAI58607.1"/>
    <property type="molecule type" value="Genomic_DNA"/>
</dbReference>
<keyword evidence="6" id="KW-1185">Reference proteome</keyword>
<sequence length="481" mass="49882">MARSCAGRPAPVRRSPSSSKDHDMTTRAMAEFVAQLRFEALPEAVRRQACRLVLDAVGCAVSAWTEDAGKARIAGAVAAMYPASAGAEGAGVIGVAGQPAQPAFAALANGILVNAADNDDTHKRALLHAGSVVVPVALAMAQAGGLDGRRCLAALVAGYEVAVRVGMAVMPTHYRFWHSTATNGTFGAAAAAAHALGLDADGVQRALGLAGTQAAGLNTFFESGDMTKSLHPGKAALNGILSAQLAGLGMTSPPNMLEHPKGYLNAFSLEPDAAALTRGLGTEWEILQNGFKSFPSILASHSPIQATLALVRRHAIDPARIARITNETYNTVLSHFSSKEVGSVMAARISVPYCIAVAAVDGALTQAQFDPARINDPLVRRVLARTEVIADAALNARYPAEFPARVTITLEDGPSFTETVLLPKGDPGQPLSDAELEAKFRDNCAASLTPERTAQLQAAIQGLPEAGSLRALTGLLTFSGG</sequence>
<dbReference type="InterPro" id="IPR045337">
    <property type="entry name" value="MmgE_PrpD_C"/>
</dbReference>
<feature type="compositionally biased region" description="Low complexity" evidence="2">
    <location>
        <begin position="8"/>
        <end position="18"/>
    </location>
</feature>
<dbReference type="InterPro" id="IPR042188">
    <property type="entry name" value="MmgE/PrpD_sf_2"/>
</dbReference>